<feature type="domain" description="Glycosyl transferase family 1" evidence="7">
    <location>
        <begin position="133"/>
        <end position="264"/>
    </location>
</feature>
<dbReference type="EC" id="2.4.1.110" evidence="4"/>
<keyword evidence="10" id="KW-1185">Reference proteome</keyword>
<dbReference type="Pfam" id="PF00534">
    <property type="entry name" value="Glycos_transf_1"/>
    <property type="match status" value="1"/>
</dbReference>
<accession>A0AAD5Q3G4</accession>
<evidence type="ECO:0000256" key="5">
    <source>
        <dbReference type="ARBA" id="ARBA00044539"/>
    </source>
</evidence>
<proteinExistence type="inferred from homology"/>
<evidence type="ECO:0000256" key="4">
    <source>
        <dbReference type="ARBA" id="ARBA00044517"/>
    </source>
</evidence>
<organism evidence="9 10">
    <name type="scientific">Pythium insidiosum</name>
    <name type="common">Pythiosis disease agent</name>
    <dbReference type="NCBI Taxonomy" id="114742"/>
    <lineage>
        <taxon>Eukaryota</taxon>
        <taxon>Sar</taxon>
        <taxon>Stramenopiles</taxon>
        <taxon>Oomycota</taxon>
        <taxon>Peronosporomycetes</taxon>
        <taxon>Pythiales</taxon>
        <taxon>Pythiaceae</taxon>
        <taxon>Pythium</taxon>
    </lineage>
</organism>
<dbReference type="InterPro" id="IPR001296">
    <property type="entry name" value="Glyco_trans_1"/>
</dbReference>
<keyword evidence="2" id="KW-0328">Glycosyltransferase</keyword>
<gene>
    <name evidence="9" type="ORF">P43SY_001513</name>
</gene>
<dbReference type="GO" id="GO:0016438">
    <property type="term" value="F:tRNA-queuosine(34) beta-mannosyltransferase activity"/>
    <property type="evidence" value="ECO:0007669"/>
    <property type="project" value="UniProtKB-EC"/>
</dbReference>
<evidence type="ECO:0000256" key="3">
    <source>
        <dbReference type="ARBA" id="ARBA00022679"/>
    </source>
</evidence>
<evidence type="ECO:0000313" key="9">
    <source>
        <dbReference type="EMBL" id="KAJ0394941.1"/>
    </source>
</evidence>
<dbReference type="AlphaFoldDB" id="A0AAD5Q3G4"/>
<dbReference type="Proteomes" id="UP001209570">
    <property type="component" value="Unassembled WGS sequence"/>
</dbReference>
<evidence type="ECO:0000313" key="10">
    <source>
        <dbReference type="Proteomes" id="UP001209570"/>
    </source>
</evidence>
<dbReference type="CDD" id="cd01635">
    <property type="entry name" value="Glycosyltransferase_GTB-type"/>
    <property type="match status" value="1"/>
</dbReference>
<comment type="catalytic activity">
    <reaction evidence="6">
        <text>queuosine(34) in tRNA(Asp) + GDP-alpha-D-mannose = O-4''-alpha-D-mannosylqueuosine(34) in tRNA(Asp) + GDP + H(+)</text>
        <dbReference type="Rhea" id="RHEA:12885"/>
        <dbReference type="Rhea" id="RHEA-COMP:18572"/>
        <dbReference type="Rhea" id="RHEA-COMP:18581"/>
        <dbReference type="ChEBI" id="CHEBI:15378"/>
        <dbReference type="ChEBI" id="CHEBI:57527"/>
        <dbReference type="ChEBI" id="CHEBI:58189"/>
        <dbReference type="ChEBI" id="CHEBI:194431"/>
        <dbReference type="ChEBI" id="CHEBI:194442"/>
        <dbReference type="EC" id="2.4.1.110"/>
    </reaction>
    <physiologicalReaction direction="left-to-right" evidence="6">
        <dbReference type="Rhea" id="RHEA:12886"/>
    </physiologicalReaction>
</comment>
<evidence type="ECO:0000256" key="1">
    <source>
        <dbReference type="ARBA" id="ARBA00009481"/>
    </source>
</evidence>
<comment type="caution">
    <text evidence="9">The sequence shown here is derived from an EMBL/GenBank/DDBJ whole genome shotgun (WGS) entry which is preliminary data.</text>
</comment>
<dbReference type="Pfam" id="PF12038">
    <property type="entry name" value="QTMAN_N"/>
    <property type="match status" value="1"/>
</dbReference>
<dbReference type="PANTHER" id="PTHR13615:SF3">
    <property type="entry name" value="GLYCOSYLTRANSFERASE-LIKE DOMAIN-CONTAINING PROTEIN 1"/>
    <property type="match status" value="1"/>
</dbReference>
<dbReference type="SUPFAM" id="SSF53756">
    <property type="entry name" value="UDP-Glycosyltransferase/glycogen phosphorylase"/>
    <property type="match status" value="1"/>
</dbReference>
<feature type="domain" description="tRNA-queuosine alpha-mannosyltransferase N-terminal" evidence="8">
    <location>
        <begin position="1"/>
        <end position="122"/>
    </location>
</feature>
<dbReference type="Gene3D" id="3.40.50.2000">
    <property type="entry name" value="Glycogen Phosphorylase B"/>
    <property type="match status" value="1"/>
</dbReference>
<dbReference type="InterPro" id="IPR051862">
    <property type="entry name" value="GT-like_domain_containing_1"/>
</dbReference>
<name>A0AAD5Q3G4_PYTIN</name>
<dbReference type="EMBL" id="JAKCXM010000373">
    <property type="protein sequence ID" value="KAJ0394941.1"/>
    <property type="molecule type" value="Genomic_DNA"/>
</dbReference>
<comment type="similarity">
    <text evidence="1">Belongs to the glycosyltransferase group 1 family. Glycosyltransferase 4 subfamily.</text>
</comment>
<protein>
    <recommendedName>
        <fullName evidence="5">tRNA-queuosine alpha-mannosyltransferase</fullName>
        <ecNumber evidence="4">2.4.1.110</ecNumber>
    </recommendedName>
</protein>
<sequence>MVNLAELLGLRPDLNVPTVRKIYYFHENQLTYPYQTPATTAAGTSGDMVAPRKVAAEDFHIGWSQVLSCLAADELVFNSDFNRQSFLSRVEAFINKIPEQELRLQGLRARFESKSKVLYFPLVVPPPSIEDATSAAPDERLTILWNHRWEYDKNPDEFFQTLLELDDAGCRFNVVVLGEAFGESPRVFQQAKERLEASTNVCIAHWGFAPTRDRYFALLRAADVVISTSHHEFYGVAVLEAVLCGCYPLVPNRLVYPEFFSKEYMFNTQRQLFKKLKYFCGNPRAAREFRESKLNTFDGHTWVHLSEKYENLLLLQ</sequence>
<keyword evidence="3" id="KW-0808">Transferase</keyword>
<dbReference type="InterPro" id="IPR022701">
    <property type="entry name" value="QTMAN_N"/>
</dbReference>
<evidence type="ECO:0000256" key="2">
    <source>
        <dbReference type="ARBA" id="ARBA00022676"/>
    </source>
</evidence>
<dbReference type="PANTHER" id="PTHR13615">
    <property type="entry name" value="GLYCOSYLTRANSFERASE-LIKE 1"/>
    <property type="match status" value="1"/>
</dbReference>
<evidence type="ECO:0000259" key="7">
    <source>
        <dbReference type="Pfam" id="PF00534"/>
    </source>
</evidence>
<evidence type="ECO:0000259" key="8">
    <source>
        <dbReference type="Pfam" id="PF12038"/>
    </source>
</evidence>
<evidence type="ECO:0000256" key="6">
    <source>
        <dbReference type="ARBA" id="ARBA00048439"/>
    </source>
</evidence>
<reference evidence="9" key="1">
    <citation type="submission" date="2021-12" db="EMBL/GenBank/DDBJ databases">
        <title>Prjna785345.</title>
        <authorList>
            <person name="Rujirawat T."/>
            <person name="Krajaejun T."/>
        </authorList>
    </citation>
    <scope>NUCLEOTIDE SEQUENCE</scope>
    <source>
        <strain evidence="9">Pi057C3</strain>
    </source>
</reference>